<dbReference type="SUPFAM" id="SSF46689">
    <property type="entry name" value="Homeodomain-like"/>
    <property type="match status" value="1"/>
</dbReference>
<dbReference type="GO" id="GO:0000976">
    <property type="term" value="F:transcription cis-regulatory region binding"/>
    <property type="evidence" value="ECO:0000318"/>
    <property type="project" value="GO_Central"/>
</dbReference>
<keyword evidence="9 10" id="KW-0539">Nucleus</keyword>
<dbReference type="GO" id="GO:0003700">
    <property type="term" value="F:DNA-binding transcription factor activity"/>
    <property type="evidence" value="ECO:0000318"/>
    <property type="project" value="GO_Central"/>
</dbReference>
<keyword evidence="2" id="KW-0479">Metal-binding</keyword>
<dbReference type="Gene3D" id="1.10.10.60">
    <property type="entry name" value="Homeodomain-like"/>
    <property type="match status" value="1"/>
</dbReference>
<dbReference type="GO" id="GO:0006355">
    <property type="term" value="P:regulation of DNA-templated transcription"/>
    <property type="evidence" value="ECO:0000318"/>
    <property type="project" value="GO_Central"/>
</dbReference>
<evidence type="ECO:0000259" key="13">
    <source>
        <dbReference type="PROSITE" id="PS51523"/>
    </source>
</evidence>
<dbReference type="InParanoid" id="A0A059AK37"/>
<dbReference type="InterPro" id="IPR006455">
    <property type="entry name" value="Homeodomain_ZF_HD"/>
</dbReference>
<keyword evidence="6 10" id="KW-0238">DNA-binding</keyword>
<dbReference type="PROSITE" id="PS50071">
    <property type="entry name" value="HOMEOBOX_2"/>
    <property type="match status" value="1"/>
</dbReference>
<keyword evidence="4" id="KW-0862">Zinc</keyword>
<gene>
    <name evidence="14" type="ORF">EUGRSUZ_I00022</name>
</gene>
<dbReference type="PANTHER" id="PTHR31948">
    <property type="entry name" value="ZINC-FINGER HOMEODOMAIN PROTEIN 2"/>
    <property type="match status" value="1"/>
</dbReference>
<evidence type="ECO:0000256" key="9">
    <source>
        <dbReference type="ARBA" id="ARBA00023242"/>
    </source>
</evidence>
<comment type="subcellular location">
    <subcellularLocation>
        <location evidence="1 10">Nucleus</location>
    </subcellularLocation>
</comment>
<evidence type="ECO:0000256" key="7">
    <source>
        <dbReference type="ARBA" id="ARBA00023155"/>
    </source>
</evidence>
<evidence type="ECO:0000256" key="6">
    <source>
        <dbReference type="ARBA" id="ARBA00023125"/>
    </source>
</evidence>
<dbReference type="GO" id="GO:0008270">
    <property type="term" value="F:zinc ion binding"/>
    <property type="evidence" value="ECO:0007669"/>
    <property type="project" value="UniProtKB-KW"/>
</dbReference>
<proteinExistence type="predicted"/>
<evidence type="ECO:0000256" key="4">
    <source>
        <dbReference type="ARBA" id="ARBA00022833"/>
    </source>
</evidence>
<dbReference type="InterPro" id="IPR009057">
    <property type="entry name" value="Homeodomain-like_sf"/>
</dbReference>
<feature type="DNA-binding region" description="Homeobox" evidence="10">
    <location>
        <begin position="152"/>
        <end position="215"/>
    </location>
</feature>
<dbReference type="Gramene" id="KCW54036">
    <property type="protein sequence ID" value="KCW54036"/>
    <property type="gene ID" value="EUGRSUZ_I00022"/>
</dbReference>
<evidence type="ECO:0000313" key="14">
    <source>
        <dbReference type="EMBL" id="KCW54036.1"/>
    </source>
</evidence>
<dbReference type="EMBL" id="KK198761">
    <property type="protein sequence ID" value="KCW54036.1"/>
    <property type="molecule type" value="Genomic_DNA"/>
</dbReference>
<dbReference type="STRING" id="71139.A0A059AK37"/>
<evidence type="ECO:0000256" key="11">
    <source>
        <dbReference type="SAM" id="MobiDB-lite"/>
    </source>
</evidence>
<keyword evidence="3" id="KW-0863">Zinc-finger</keyword>
<organism evidence="14">
    <name type="scientific">Eucalyptus grandis</name>
    <name type="common">Flooded gum</name>
    <dbReference type="NCBI Taxonomy" id="71139"/>
    <lineage>
        <taxon>Eukaryota</taxon>
        <taxon>Viridiplantae</taxon>
        <taxon>Streptophyta</taxon>
        <taxon>Embryophyta</taxon>
        <taxon>Tracheophyta</taxon>
        <taxon>Spermatophyta</taxon>
        <taxon>Magnoliopsida</taxon>
        <taxon>eudicotyledons</taxon>
        <taxon>Gunneridae</taxon>
        <taxon>Pentapetalae</taxon>
        <taxon>rosids</taxon>
        <taxon>malvids</taxon>
        <taxon>Myrtales</taxon>
        <taxon>Myrtaceae</taxon>
        <taxon>Myrtoideae</taxon>
        <taxon>Eucalypteae</taxon>
        <taxon>Eucalyptus</taxon>
    </lineage>
</organism>
<keyword evidence="5" id="KW-0805">Transcription regulation</keyword>
<evidence type="ECO:0000256" key="5">
    <source>
        <dbReference type="ARBA" id="ARBA00023015"/>
    </source>
</evidence>
<evidence type="ECO:0000256" key="3">
    <source>
        <dbReference type="ARBA" id="ARBA00022771"/>
    </source>
</evidence>
<feature type="compositionally biased region" description="Basic and acidic residues" evidence="11">
    <location>
        <begin position="34"/>
        <end position="45"/>
    </location>
</feature>
<name>A0A059AK37_EUCGR</name>
<evidence type="ECO:0000256" key="10">
    <source>
        <dbReference type="PROSITE-ProRule" id="PRU00108"/>
    </source>
</evidence>
<evidence type="ECO:0000256" key="8">
    <source>
        <dbReference type="ARBA" id="ARBA00023163"/>
    </source>
</evidence>
<feature type="region of interest" description="Disordered" evidence="11">
    <location>
        <begin position="1"/>
        <end position="57"/>
    </location>
</feature>
<keyword evidence="7 10" id="KW-0371">Homeobox</keyword>
<dbReference type="NCBIfam" id="TIGR01565">
    <property type="entry name" value="homeo_ZF_HD"/>
    <property type="match status" value="1"/>
</dbReference>
<dbReference type="Pfam" id="PF04770">
    <property type="entry name" value="ZF-HD_dimer"/>
    <property type="match status" value="1"/>
</dbReference>
<feature type="compositionally biased region" description="Polar residues" evidence="11">
    <location>
        <begin position="1"/>
        <end position="14"/>
    </location>
</feature>
<sequence>MSQAGDKPMQSSRSSSDDVDGQVLPRSPPPYIQLREDHDRKREPSLHGGEGSGVTKYRECQKNHAAAIGGNARDGCGEFMPGGEEGTLDALKCSACNCHRNFHRREILAVHPLNVDASGGLTLHLLKLDPTDSPTDNDGDETPKVEVVEKKKRRYRTKFTAQQKEKMLAFATKAGWRMQKLDEHAVERLCQELGIERRVLKVWMHNNKHNYLPSNR</sequence>
<dbReference type="NCBIfam" id="TIGR01566">
    <property type="entry name" value="ZF_HD_prot_N"/>
    <property type="match status" value="1"/>
</dbReference>
<dbReference type="InterPro" id="IPR006456">
    <property type="entry name" value="ZF_HD_homeobox_Cys/His_dimer"/>
</dbReference>
<reference evidence="14" key="1">
    <citation type="submission" date="2013-07" db="EMBL/GenBank/DDBJ databases">
        <title>The genome of Eucalyptus grandis.</title>
        <authorList>
            <person name="Schmutz J."/>
            <person name="Hayes R."/>
            <person name="Myburg A."/>
            <person name="Tuskan G."/>
            <person name="Grattapaglia D."/>
            <person name="Rokhsar D.S."/>
        </authorList>
    </citation>
    <scope>NUCLEOTIDE SEQUENCE</scope>
    <source>
        <tissue evidence="14">Leaf extractions</tissue>
    </source>
</reference>
<feature type="domain" description="Homeobox" evidence="12">
    <location>
        <begin position="150"/>
        <end position="214"/>
    </location>
</feature>
<dbReference type="InterPro" id="IPR001356">
    <property type="entry name" value="HD"/>
</dbReference>
<evidence type="ECO:0000259" key="12">
    <source>
        <dbReference type="PROSITE" id="PS50071"/>
    </source>
</evidence>
<dbReference type="PROSITE" id="PS51523">
    <property type="entry name" value="ZF_HD_DIMER"/>
    <property type="match status" value="1"/>
</dbReference>
<dbReference type="FunFam" id="1.10.10.60:FF:000257">
    <property type="entry name" value="Zinc-finger homeodomain protein 2"/>
    <property type="match status" value="1"/>
</dbReference>
<evidence type="ECO:0000256" key="2">
    <source>
        <dbReference type="ARBA" id="ARBA00022723"/>
    </source>
</evidence>
<evidence type="ECO:0000256" key="1">
    <source>
        <dbReference type="ARBA" id="ARBA00004123"/>
    </source>
</evidence>
<dbReference type="GO" id="GO:0005634">
    <property type="term" value="C:nucleus"/>
    <property type="evidence" value="ECO:0000318"/>
    <property type="project" value="GO_Central"/>
</dbReference>
<evidence type="ECO:0008006" key="15">
    <source>
        <dbReference type="Google" id="ProtNLM"/>
    </source>
</evidence>
<dbReference type="AlphaFoldDB" id="A0A059AK37"/>
<keyword evidence="8" id="KW-0804">Transcription</keyword>
<dbReference type="OMA" id="RRVLKIW"/>
<dbReference type="PANTHER" id="PTHR31948:SF164">
    <property type="entry name" value="ZF-HD DIMERIZATION-TYPE DOMAIN-CONTAINING PROTEIN"/>
    <property type="match status" value="1"/>
</dbReference>
<protein>
    <recommendedName>
        <fullName evidence="15">ZF-HD dimerization-type domain-containing protein</fullName>
    </recommendedName>
</protein>
<accession>A0A059AK37</accession>
<feature type="domain" description="ZF-HD dimerization-type" evidence="13">
    <location>
        <begin position="57"/>
        <end position="106"/>
    </location>
</feature>